<evidence type="ECO:0000256" key="1">
    <source>
        <dbReference type="SAM" id="Coils"/>
    </source>
</evidence>
<dbReference type="Proteomes" id="UP000752012">
    <property type="component" value="Unassembled WGS sequence"/>
</dbReference>
<evidence type="ECO:0000256" key="2">
    <source>
        <dbReference type="SAM" id="Phobius"/>
    </source>
</evidence>
<gene>
    <name evidence="3" type="ORF">HCN83_15435</name>
</gene>
<feature type="transmembrane region" description="Helical" evidence="2">
    <location>
        <begin position="292"/>
        <end position="310"/>
    </location>
</feature>
<comment type="caution">
    <text evidence="3">The sequence shown here is derived from an EMBL/GenBank/DDBJ whole genome shotgun (WGS) entry which is preliminary data.</text>
</comment>
<proteinExistence type="predicted"/>
<keyword evidence="2" id="KW-0812">Transmembrane</keyword>
<organism evidence="3 4">
    <name type="scientific">Alkalicoccus luteus</name>
    <dbReference type="NCBI Taxonomy" id="1237094"/>
    <lineage>
        <taxon>Bacteria</taxon>
        <taxon>Bacillati</taxon>
        <taxon>Bacillota</taxon>
        <taxon>Bacilli</taxon>
        <taxon>Bacillales</taxon>
        <taxon>Bacillaceae</taxon>
        <taxon>Alkalicoccus</taxon>
    </lineage>
</organism>
<evidence type="ECO:0000313" key="4">
    <source>
        <dbReference type="Proteomes" id="UP000752012"/>
    </source>
</evidence>
<dbReference type="AlphaFoldDB" id="A0A969PR96"/>
<feature type="transmembrane region" description="Helical" evidence="2">
    <location>
        <begin position="259"/>
        <end position="280"/>
    </location>
</feature>
<protein>
    <submittedName>
        <fullName evidence="3">Uncharacterized protein</fullName>
    </submittedName>
</protein>
<evidence type="ECO:0000313" key="3">
    <source>
        <dbReference type="EMBL" id="NJP38960.1"/>
    </source>
</evidence>
<reference evidence="3 4" key="1">
    <citation type="submission" date="2020-03" db="EMBL/GenBank/DDBJ databases">
        <title>Assessment of the enzymatic potential of alkaline-tolerant lipase obtained from Bacillus luteus H11 (technogenic soil) for the bioremediation of saline soils contaminated with petroleum substances.</title>
        <authorList>
            <person name="Kalwasinska A."/>
        </authorList>
    </citation>
    <scope>NUCLEOTIDE SEQUENCE [LARGE SCALE GENOMIC DNA]</scope>
    <source>
        <strain evidence="3 4">H11</strain>
    </source>
</reference>
<dbReference type="EMBL" id="JAATHJ010000035">
    <property type="protein sequence ID" value="NJP38960.1"/>
    <property type="molecule type" value="Genomic_DNA"/>
</dbReference>
<keyword evidence="4" id="KW-1185">Reference proteome</keyword>
<sequence length="372" mass="42332">MEELIEAVAEHEAYGSLEEFVDKLNEAKQLFDKEEDKETYINLYQMEESLEYFRECLSNALSFLLHETLLTHINTKSQKGIQTLEAIISNPKANMSSNLATVRSNHSSVIIQLNVISSPSSLQEIESLKEYVTKQKISLSRTNNSAIKEAEEIKSQNTELLSEIDQLRTIIEEERKNFKDSASDILLTLQRESSKEIFDFIEKEKQDFKDQSESILSQENEVMNSLLSKETKAEEILNLSSKAALAGSYRKNADYERNISWVWSGIAIGSVAGAVIFSIIELLELDLNVTSLIARLAILSAIFSVFVYATKQATHHRELSKENRSRELELTTLVPFINDLPQDERQAIQKKLAYKYFGGEDITTHENEETSN</sequence>
<keyword evidence="2" id="KW-0472">Membrane</keyword>
<dbReference type="RefSeq" id="WP_168008940.1">
    <property type="nucleotide sequence ID" value="NZ_JAATHJ010000035.1"/>
</dbReference>
<feature type="coiled-coil region" evidence="1">
    <location>
        <begin position="143"/>
        <end position="177"/>
    </location>
</feature>
<keyword evidence="1" id="KW-0175">Coiled coil</keyword>
<keyword evidence="2" id="KW-1133">Transmembrane helix</keyword>
<name>A0A969PR96_9BACI</name>
<accession>A0A969PR96</accession>